<dbReference type="EMBL" id="SGPL01000399">
    <property type="protein sequence ID" value="THH12963.1"/>
    <property type="molecule type" value="Genomic_DNA"/>
</dbReference>
<dbReference type="OrthoDB" id="3231772at2759"/>
<dbReference type="AlphaFoldDB" id="A0A4V3XEA8"/>
<gene>
    <name evidence="1" type="ORF">EW146_g7216</name>
</gene>
<evidence type="ECO:0000313" key="1">
    <source>
        <dbReference type="EMBL" id="THH12963.1"/>
    </source>
</evidence>
<protein>
    <submittedName>
        <fullName evidence="1">Uncharacterized protein</fullName>
    </submittedName>
</protein>
<reference evidence="1 2" key="1">
    <citation type="submission" date="2019-02" db="EMBL/GenBank/DDBJ databases">
        <title>Genome sequencing of the rare red list fungi Bondarzewia mesenterica.</title>
        <authorList>
            <person name="Buettner E."/>
            <person name="Kellner H."/>
        </authorList>
    </citation>
    <scope>NUCLEOTIDE SEQUENCE [LARGE SCALE GENOMIC DNA]</scope>
    <source>
        <strain evidence="1 2">DSM 108281</strain>
    </source>
</reference>
<organism evidence="1 2">
    <name type="scientific">Bondarzewia mesenterica</name>
    <dbReference type="NCBI Taxonomy" id="1095465"/>
    <lineage>
        <taxon>Eukaryota</taxon>
        <taxon>Fungi</taxon>
        <taxon>Dikarya</taxon>
        <taxon>Basidiomycota</taxon>
        <taxon>Agaricomycotina</taxon>
        <taxon>Agaricomycetes</taxon>
        <taxon>Russulales</taxon>
        <taxon>Bondarzewiaceae</taxon>
        <taxon>Bondarzewia</taxon>
    </lineage>
</organism>
<accession>A0A4V3XEA8</accession>
<evidence type="ECO:0000313" key="2">
    <source>
        <dbReference type="Proteomes" id="UP000310158"/>
    </source>
</evidence>
<name>A0A4V3XEA8_9AGAM</name>
<comment type="caution">
    <text evidence="1">The sequence shown here is derived from an EMBL/GenBank/DDBJ whole genome shotgun (WGS) entry which is preliminary data.</text>
</comment>
<keyword evidence="2" id="KW-1185">Reference proteome</keyword>
<proteinExistence type="predicted"/>
<dbReference type="Proteomes" id="UP000310158">
    <property type="component" value="Unassembled WGS sequence"/>
</dbReference>
<sequence length="153" mass="16621">MAATATLTKASSAMLSAALSRGSCTPTLQVSAPSPSSYGQFALAQIHGNVCLVQLSSSTPGTASSALTAVEAKIYRHEFITIFRFSHTAAIHPSDIRILESINEQSVRNEEENGTVFLARDVMERLSSLTDRRRSVQMPMKSPGYYARGIRRQ</sequence>